<evidence type="ECO:0000313" key="2">
    <source>
        <dbReference type="Proteomes" id="UP000078046"/>
    </source>
</evidence>
<dbReference type="EMBL" id="LWCA01001294">
    <property type="protein sequence ID" value="OAF65437.1"/>
    <property type="molecule type" value="Genomic_DNA"/>
</dbReference>
<protein>
    <submittedName>
        <fullName evidence="1">Uncharacterized protein</fullName>
    </submittedName>
</protein>
<proteinExistence type="predicted"/>
<sequence>IHLDIVKSLYHLISIEYATHKTSKWLEPFDSNGNVLFDRRDLEALNNITNIRAFNEYNLGYRNNTACPLFMNMLTNMKDRIIKHQYNEKHNVLKYHCVNEHALMGLYGLLRLVNGDNGWNNKFVTSYCDKVTFGMHMSFVLKYNGDGTRNMENYNLGLIINQNFTTNWPHFLEDSKFSTIYDYYSNNCRNLEDINSLYLYDFY</sequence>
<comment type="caution">
    <text evidence="1">The sequence shown here is derived from an EMBL/GenBank/DDBJ whole genome shotgun (WGS) entry which is preliminary data.</text>
</comment>
<feature type="non-terminal residue" evidence="1">
    <location>
        <position position="1"/>
    </location>
</feature>
<dbReference type="Proteomes" id="UP000078046">
    <property type="component" value="Unassembled WGS sequence"/>
</dbReference>
<dbReference type="AlphaFoldDB" id="A0A177ATU0"/>
<reference evidence="1 2" key="1">
    <citation type="submission" date="2016-04" db="EMBL/GenBank/DDBJ databases">
        <title>The genome of Intoshia linei affirms orthonectids as highly simplified spiralians.</title>
        <authorList>
            <person name="Mikhailov K.V."/>
            <person name="Slusarev G.S."/>
            <person name="Nikitin M.A."/>
            <person name="Logacheva M.D."/>
            <person name="Penin A."/>
            <person name="Aleoshin V."/>
            <person name="Panchin Y.V."/>
        </authorList>
    </citation>
    <scope>NUCLEOTIDE SEQUENCE [LARGE SCALE GENOMIC DNA]</scope>
    <source>
        <strain evidence="1">Intl2013</strain>
        <tissue evidence="1">Whole animal</tissue>
    </source>
</reference>
<accession>A0A177ATU0</accession>
<keyword evidence="2" id="KW-1185">Reference proteome</keyword>
<name>A0A177ATU0_9BILA</name>
<organism evidence="1 2">
    <name type="scientific">Intoshia linei</name>
    <dbReference type="NCBI Taxonomy" id="1819745"/>
    <lineage>
        <taxon>Eukaryota</taxon>
        <taxon>Metazoa</taxon>
        <taxon>Spiralia</taxon>
        <taxon>Lophotrochozoa</taxon>
        <taxon>Mesozoa</taxon>
        <taxon>Orthonectida</taxon>
        <taxon>Rhopaluridae</taxon>
        <taxon>Intoshia</taxon>
    </lineage>
</organism>
<evidence type="ECO:0000313" key="1">
    <source>
        <dbReference type="EMBL" id="OAF65437.1"/>
    </source>
</evidence>
<gene>
    <name evidence="1" type="ORF">A3Q56_06856</name>
</gene>